<evidence type="ECO:0008006" key="11">
    <source>
        <dbReference type="Google" id="ProtNLM"/>
    </source>
</evidence>
<organism evidence="10">
    <name type="scientific">marine metagenome</name>
    <dbReference type="NCBI Taxonomy" id="408172"/>
    <lineage>
        <taxon>unclassified sequences</taxon>
        <taxon>metagenomes</taxon>
        <taxon>ecological metagenomes</taxon>
    </lineage>
</organism>
<dbReference type="InterPro" id="IPR002646">
    <property type="entry name" value="PolA_pol_head_dom"/>
</dbReference>
<feature type="domain" description="Poly A polymerase head" evidence="7">
    <location>
        <begin position="46"/>
        <end position="187"/>
    </location>
</feature>
<dbReference type="InterPro" id="IPR043519">
    <property type="entry name" value="NT_sf"/>
</dbReference>
<reference evidence="10" key="1">
    <citation type="submission" date="2018-05" db="EMBL/GenBank/DDBJ databases">
        <authorList>
            <person name="Lanie J.A."/>
            <person name="Ng W.-L."/>
            <person name="Kazmierczak K.M."/>
            <person name="Andrzejewski T.M."/>
            <person name="Davidsen T.M."/>
            <person name="Wayne K.J."/>
            <person name="Tettelin H."/>
            <person name="Glass J.I."/>
            <person name="Rusch D."/>
            <person name="Podicherti R."/>
            <person name="Tsui H.-C.T."/>
            <person name="Winkler M.E."/>
        </authorList>
    </citation>
    <scope>NUCLEOTIDE SEQUENCE</scope>
</reference>
<keyword evidence="5" id="KW-0694">RNA-binding</keyword>
<keyword evidence="6" id="KW-0804">Transcription</keyword>
<dbReference type="InterPro" id="IPR052191">
    <property type="entry name" value="tRNA_ntf/polyA_polymerase_I"/>
</dbReference>
<evidence type="ECO:0000256" key="4">
    <source>
        <dbReference type="ARBA" id="ARBA00022840"/>
    </source>
</evidence>
<evidence type="ECO:0000259" key="9">
    <source>
        <dbReference type="Pfam" id="PF12627"/>
    </source>
</evidence>
<sequence length="451" mass="52100">MSLKPFLTGLDKARIIERDQHPISRKQIAPNALKVLYRFRDAGFYAFLVGGGVRDLLLGNKPKDFDIATNATPNEIKSLFRNARIIGRRFKIVHIRFGREIIEVTTFRAHHHPENKIADHVPRKQIRGLDSAHSSSGMILRDNVYGDIDQDALQRDFTVNALYYTIEKFRVLDFNTGIADLDKREIRIIGDPFTRYREDPVRMLRAIRFSAKLDFSIEESTEKPFKQLGHLLKSVSPHRLFDETLKLLAGGYAVATFNKLRTLHLGQYLFAPTLNAMEEAEPPWKKLVDLALTNTDKRIAIDKSVTPAFLFAALLWPVLKLNLTKPIYSGANRHDRFIQAANQTFMEQQNYTAIPRRVTSTSRDIWELQYRLERRNKRSIEAALNHPRFRAAYDLLLLREQAGEDLGGLGQWWTDFQNSDTNRKKQMITAISQSKRLRQRSRKRNESGVSE</sequence>
<dbReference type="SUPFAM" id="SSF81301">
    <property type="entry name" value="Nucleotidyltransferase"/>
    <property type="match status" value="1"/>
</dbReference>
<feature type="domain" description="Polymerase A arginine-rich C-terminal" evidence="8">
    <location>
        <begin position="330"/>
        <end position="444"/>
    </location>
</feature>
<keyword evidence="2" id="KW-0808">Transferase</keyword>
<name>A0A381QKV6_9ZZZZ</name>
<evidence type="ECO:0000259" key="8">
    <source>
        <dbReference type="Pfam" id="PF12626"/>
    </source>
</evidence>
<evidence type="ECO:0000256" key="6">
    <source>
        <dbReference type="ARBA" id="ARBA00023163"/>
    </source>
</evidence>
<dbReference type="CDD" id="cd05398">
    <property type="entry name" value="NT_ClassII-CCAase"/>
    <property type="match status" value="1"/>
</dbReference>
<dbReference type="InterPro" id="IPR025866">
    <property type="entry name" value="PolyA_pol_arg_C_dom"/>
</dbReference>
<dbReference type="NCBIfam" id="TIGR01942">
    <property type="entry name" value="pcnB"/>
    <property type="match status" value="1"/>
</dbReference>
<dbReference type="GO" id="GO:1990817">
    <property type="term" value="F:poly(A) RNA polymerase activity"/>
    <property type="evidence" value="ECO:0007669"/>
    <property type="project" value="InterPro"/>
</dbReference>
<dbReference type="GO" id="GO:0003723">
    <property type="term" value="F:RNA binding"/>
    <property type="evidence" value="ECO:0007669"/>
    <property type="project" value="UniProtKB-KW"/>
</dbReference>
<evidence type="ECO:0000259" key="7">
    <source>
        <dbReference type="Pfam" id="PF01743"/>
    </source>
</evidence>
<keyword evidence="4" id="KW-0067">ATP-binding</keyword>
<keyword evidence="3" id="KW-0547">Nucleotide-binding</keyword>
<dbReference type="GO" id="GO:0043633">
    <property type="term" value="P:polyadenylation-dependent RNA catabolic process"/>
    <property type="evidence" value="ECO:0007669"/>
    <property type="project" value="InterPro"/>
</dbReference>
<protein>
    <recommendedName>
        <fullName evidence="11">Poly A polymerase head domain-containing protein</fullName>
    </recommendedName>
</protein>
<dbReference type="AlphaFoldDB" id="A0A381QKV6"/>
<evidence type="ECO:0000256" key="5">
    <source>
        <dbReference type="ARBA" id="ARBA00022884"/>
    </source>
</evidence>
<evidence type="ECO:0000256" key="2">
    <source>
        <dbReference type="ARBA" id="ARBA00022679"/>
    </source>
</evidence>
<gene>
    <name evidence="10" type="ORF">METZ01_LOCUS31077</name>
</gene>
<keyword evidence="1" id="KW-0507">mRNA processing</keyword>
<dbReference type="SUPFAM" id="SSF81891">
    <property type="entry name" value="Poly A polymerase C-terminal region-like"/>
    <property type="match status" value="1"/>
</dbReference>
<feature type="domain" description="tRNA nucleotidyltransferase/poly(A) polymerase RNA and SrmB- binding" evidence="9">
    <location>
        <begin position="214"/>
        <end position="275"/>
    </location>
</feature>
<dbReference type="InterPro" id="IPR010206">
    <property type="entry name" value="PolA_pol_I"/>
</dbReference>
<dbReference type="Pfam" id="PF12626">
    <property type="entry name" value="PolyA_pol_arg_C"/>
    <property type="match status" value="1"/>
</dbReference>
<dbReference type="Gene3D" id="3.30.460.10">
    <property type="entry name" value="Beta Polymerase, domain 2"/>
    <property type="match status" value="1"/>
</dbReference>
<dbReference type="GO" id="GO:0006397">
    <property type="term" value="P:mRNA processing"/>
    <property type="evidence" value="ECO:0007669"/>
    <property type="project" value="UniProtKB-KW"/>
</dbReference>
<dbReference type="PANTHER" id="PTHR43051">
    <property type="entry name" value="POLYNUCLEOTIDE ADENYLYLTRANSFERASE FAMILY PROTEIN"/>
    <property type="match status" value="1"/>
</dbReference>
<proteinExistence type="inferred from homology"/>
<dbReference type="Gene3D" id="1.10.3090.10">
    <property type="entry name" value="cca-adding enzyme, domain 2"/>
    <property type="match status" value="1"/>
</dbReference>
<dbReference type="Pfam" id="PF01743">
    <property type="entry name" value="PolyA_pol"/>
    <property type="match status" value="1"/>
</dbReference>
<dbReference type="PANTHER" id="PTHR43051:SF1">
    <property type="entry name" value="POLYNUCLEOTIDE ADENYLYLTRANSFERASE FAMILY PROTEIN"/>
    <property type="match status" value="1"/>
</dbReference>
<evidence type="ECO:0000256" key="3">
    <source>
        <dbReference type="ARBA" id="ARBA00022741"/>
    </source>
</evidence>
<dbReference type="Pfam" id="PF12627">
    <property type="entry name" value="PolyA_pol_RNAbd"/>
    <property type="match status" value="1"/>
</dbReference>
<accession>A0A381QKV6</accession>
<dbReference type="InterPro" id="IPR032828">
    <property type="entry name" value="PolyA_RNA-bd"/>
</dbReference>
<evidence type="ECO:0000256" key="1">
    <source>
        <dbReference type="ARBA" id="ARBA00022664"/>
    </source>
</evidence>
<dbReference type="GO" id="GO:0005524">
    <property type="term" value="F:ATP binding"/>
    <property type="evidence" value="ECO:0007669"/>
    <property type="project" value="UniProtKB-KW"/>
</dbReference>
<dbReference type="FunFam" id="3.30.460.10:FF:000035">
    <property type="entry name" value="Poly(A) polymerase I"/>
    <property type="match status" value="1"/>
</dbReference>
<dbReference type="EMBL" id="UINC01001345">
    <property type="protein sequence ID" value="SUZ78223.1"/>
    <property type="molecule type" value="Genomic_DNA"/>
</dbReference>
<evidence type="ECO:0000313" key="10">
    <source>
        <dbReference type="EMBL" id="SUZ78223.1"/>
    </source>
</evidence>
<dbReference type="HAMAP" id="MF_00957">
    <property type="entry name" value="PolyA_pol"/>
    <property type="match status" value="1"/>
</dbReference>